<comment type="caution">
    <text evidence="3">The sequence shown here is derived from an EMBL/GenBank/DDBJ whole genome shotgun (WGS) entry which is preliminary data.</text>
</comment>
<reference evidence="3 4" key="1">
    <citation type="submission" date="2016-09" db="EMBL/GenBank/DDBJ databases">
        <authorList>
            <person name="Capua I."/>
            <person name="De Benedictis P."/>
            <person name="Joannis T."/>
            <person name="Lombin L.H."/>
            <person name="Cattoli G."/>
        </authorList>
    </citation>
    <scope>NUCLEOTIDE SEQUENCE [LARGE SCALE GENOMIC DNA]</scope>
    <source>
        <strain evidence="3 4">IMI 309357</strain>
    </source>
</reference>
<feature type="region of interest" description="Disordered" evidence="1">
    <location>
        <begin position="107"/>
        <end position="133"/>
    </location>
</feature>
<dbReference type="AlphaFoldDB" id="A0A1G4B3P6"/>
<keyword evidence="2" id="KW-1133">Transmembrane helix</keyword>
<accession>A0A1G4B3P6</accession>
<feature type="compositionally biased region" description="Basic and acidic residues" evidence="1">
    <location>
        <begin position="350"/>
        <end position="361"/>
    </location>
</feature>
<keyword evidence="4" id="KW-1185">Reference proteome</keyword>
<evidence type="ECO:0000313" key="3">
    <source>
        <dbReference type="EMBL" id="OHE96038.1"/>
    </source>
</evidence>
<feature type="compositionally biased region" description="Basic and acidic residues" evidence="1">
    <location>
        <begin position="410"/>
        <end position="424"/>
    </location>
</feature>
<protein>
    <submittedName>
        <fullName evidence="3">Uncharacterized protein</fullName>
    </submittedName>
</protein>
<dbReference type="Proteomes" id="UP000176998">
    <property type="component" value="Unassembled WGS sequence"/>
</dbReference>
<keyword evidence="2" id="KW-0472">Membrane</keyword>
<evidence type="ECO:0000256" key="2">
    <source>
        <dbReference type="SAM" id="Phobius"/>
    </source>
</evidence>
<dbReference type="EMBL" id="MJBS01000075">
    <property type="protein sequence ID" value="OHE96038.1"/>
    <property type="molecule type" value="Genomic_DNA"/>
</dbReference>
<evidence type="ECO:0000313" key="4">
    <source>
        <dbReference type="Proteomes" id="UP000176998"/>
    </source>
</evidence>
<keyword evidence="2" id="KW-0812">Transmembrane</keyword>
<proteinExistence type="predicted"/>
<dbReference type="GeneID" id="34561871"/>
<feature type="compositionally biased region" description="Polar residues" evidence="1">
    <location>
        <begin position="273"/>
        <end position="289"/>
    </location>
</feature>
<evidence type="ECO:0000256" key="1">
    <source>
        <dbReference type="SAM" id="MobiDB-lite"/>
    </source>
</evidence>
<feature type="compositionally biased region" description="Basic and acidic residues" evidence="1">
    <location>
        <begin position="378"/>
        <end position="387"/>
    </location>
</feature>
<sequence>MDFLVIWMSALIMLMDLLVLCMISQPILIILVFTIVGTILIWEMCFRRLLVGLLTPAKIDVAVQTKSGSQVEAGTQTELGIEVHAGVQTESVTQADAGVQADAGIEAKNEDQNEAGGETGGPAAKTDAEKLEDDRKSFEQSRQTLEAINELLKMTKEDTRNKDEAFLKELDEEEALLRSLADLVEFNTKEYMRQITQNCGIELNTWILGIRSILAAVWHVHIFREFMHRIEINRQDAVIRLAMGASEDEEPDIAMLEAHYINHMMVFPENEADTNGTDAAGTENTNTDKPNGGKSPADKTKTSEAKMNQPKISKTKTSKTKTDEGVTEKFNTTKPGISKPNSGKPSSSKVDTDEVKQDKINAGKLSKGKQKIIISVPDTEKAEAHPVDDEDKEMYSHPLSKKEKRKLKKAEKAEKATMENGEKS</sequence>
<feature type="transmembrane region" description="Helical" evidence="2">
    <location>
        <begin position="12"/>
        <end position="42"/>
    </location>
</feature>
<feature type="compositionally biased region" description="Low complexity" evidence="1">
    <location>
        <begin position="334"/>
        <end position="349"/>
    </location>
</feature>
<gene>
    <name evidence="3" type="ORF">CORC01_08731</name>
</gene>
<name>A0A1G4B3P6_9PEZI</name>
<feature type="region of interest" description="Disordered" evidence="1">
    <location>
        <begin position="271"/>
        <end position="424"/>
    </location>
</feature>
<dbReference type="RefSeq" id="XP_022473199.1">
    <property type="nucleotide sequence ID" value="XM_022620361.1"/>
</dbReference>
<organism evidence="3 4">
    <name type="scientific">Colletotrichum orchidophilum</name>
    <dbReference type="NCBI Taxonomy" id="1209926"/>
    <lineage>
        <taxon>Eukaryota</taxon>
        <taxon>Fungi</taxon>
        <taxon>Dikarya</taxon>
        <taxon>Ascomycota</taxon>
        <taxon>Pezizomycotina</taxon>
        <taxon>Sordariomycetes</taxon>
        <taxon>Hypocreomycetidae</taxon>
        <taxon>Glomerellales</taxon>
        <taxon>Glomerellaceae</taxon>
        <taxon>Colletotrichum</taxon>
    </lineage>
</organism>